<comment type="similarity">
    <text evidence="2 10 12">Belongs to the FKBP-type PPIase family. Tig subfamily.</text>
</comment>
<dbReference type="Gene3D" id="1.10.3120.10">
    <property type="entry name" value="Trigger factor, C-terminal domain"/>
    <property type="match status" value="1"/>
</dbReference>
<comment type="catalytic activity">
    <reaction evidence="1 10 11">
        <text>[protein]-peptidylproline (omega=180) = [protein]-peptidylproline (omega=0)</text>
        <dbReference type="Rhea" id="RHEA:16237"/>
        <dbReference type="Rhea" id="RHEA-COMP:10747"/>
        <dbReference type="Rhea" id="RHEA-COMP:10748"/>
        <dbReference type="ChEBI" id="CHEBI:83833"/>
        <dbReference type="ChEBI" id="CHEBI:83834"/>
        <dbReference type="EC" id="5.2.1.8"/>
    </reaction>
</comment>
<dbReference type="EC" id="5.2.1.8" evidence="3 10"/>
<dbReference type="Gene3D" id="3.30.70.1050">
    <property type="entry name" value="Trigger factor ribosome-binding domain"/>
    <property type="match status" value="1"/>
</dbReference>
<dbReference type="PANTHER" id="PTHR30560">
    <property type="entry name" value="TRIGGER FACTOR CHAPERONE AND PEPTIDYL-PROLYL CIS/TRANS ISOMERASE"/>
    <property type="match status" value="1"/>
</dbReference>
<dbReference type="EMBL" id="NRSG01000002">
    <property type="protein sequence ID" value="MBK1656699.1"/>
    <property type="molecule type" value="Genomic_DNA"/>
</dbReference>
<evidence type="ECO:0000256" key="10">
    <source>
        <dbReference type="HAMAP-Rule" id="MF_00303"/>
    </source>
</evidence>
<evidence type="ECO:0000256" key="12">
    <source>
        <dbReference type="RuleBase" id="RU003914"/>
    </source>
</evidence>
<keyword evidence="5 10" id="KW-0697">Rotamase</keyword>
<evidence type="ECO:0000256" key="5">
    <source>
        <dbReference type="ARBA" id="ARBA00023110"/>
    </source>
</evidence>
<keyword evidence="15" id="KW-1185">Reference proteome</keyword>
<keyword evidence="6 10" id="KW-0143">Chaperone</keyword>
<evidence type="ECO:0000259" key="13">
    <source>
        <dbReference type="PROSITE" id="PS50059"/>
    </source>
</evidence>
<dbReference type="HAMAP" id="MF_00303">
    <property type="entry name" value="Trigger_factor_Tig"/>
    <property type="match status" value="1"/>
</dbReference>
<accession>A0ABS1CQJ5</accession>
<gene>
    <name evidence="10" type="primary">tig</name>
    <name evidence="14" type="ORF">CKO45_00460</name>
</gene>
<dbReference type="RefSeq" id="WP_133219295.1">
    <property type="nucleotide sequence ID" value="NZ_NRSG01000002.1"/>
</dbReference>
<keyword evidence="10" id="KW-0963">Cytoplasm</keyword>
<dbReference type="PROSITE" id="PS50059">
    <property type="entry name" value="FKBP_PPIASE"/>
    <property type="match status" value="1"/>
</dbReference>
<evidence type="ECO:0000256" key="7">
    <source>
        <dbReference type="ARBA" id="ARBA00023235"/>
    </source>
</evidence>
<evidence type="ECO:0000256" key="2">
    <source>
        <dbReference type="ARBA" id="ARBA00005464"/>
    </source>
</evidence>
<sequence>MQVTEVANEGLKRAFTVVVPAGDIAAERSKRLAELGRDLRLPGFRPGKVPAKVVEQRYGQAVMGEVLEQSVNKATDQVVTDRGLRPALQPKIELVNFAPEADLEFKVELEVMPDIAMPDFAGIAVERLKAEASEEQVQKALETIASRNRKLEEVAEPKPTEKGDILVCDFVGRIDPAEGEEGPGEAFPGGTATDMPVEVDGPGFIPGFTEQLVGMNIGDERLVKVTFPEDYGSKDLAGKAATFTVTAKALKRAVTPPADEELAKSIGFETLDALKDAVKGSLQQEYDQLARLKVKRALLDGLAEKADFPVPQGMVEAEFGQIWQRVEQDLKAGRLDDDDKGKDEETLKAEYRGIAERRIRLGLLLSEIGRTNNITVTGDELARAMRQEAARYPGQEQQVMEFFRKNPEAANNLRSPIFEEKVVDFMLELAQVTDKQVSPEELTAPQTTA</sequence>
<dbReference type="InterPro" id="IPR001179">
    <property type="entry name" value="PPIase_FKBP_dom"/>
</dbReference>
<organism evidence="14 15">
    <name type="scientific">Paracraurococcus ruber</name>
    <dbReference type="NCBI Taxonomy" id="77675"/>
    <lineage>
        <taxon>Bacteria</taxon>
        <taxon>Pseudomonadati</taxon>
        <taxon>Pseudomonadota</taxon>
        <taxon>Alphaproteobacteria</taxon>
        <taxon>Acetobacterales</taxon>
        <taxon>Roseomonadaceae</taxon>
        <taxon>Paracraurococcus</taxon>
    </lineage>
</organism>
<comment type="domain">
    <text evidence="10">Consists of 3 domains; the N-terminus binds the ribosome, the middle domain has PPIase activity, while the C-terminus has intrinsic chaperone activity on its own.</text>
</comment>
<dbReference type="Pfam" id="PF00254">
    <property type="entry name" value="FKBP_C"/>
    <property type="match status" value="1"/>
</dbReference>
<evidence type="ECO:0000313" key="15">
    <source>
        <dbReference type="Proteomes" id="UP000697995"/>
    </source>
</evidence>
<comment type="subcellular location">
    <subcellularLocation>
        <location evidence="10">Cytoplasm</location>
    </subcellularLocation>
    <text evidence="10">About half TF is bound to the ribosome near the polypeptide exit tunnel while the other half is free in the cytoplasm.</text>
</comment>
<comment type="caution">
    <text evidence="14">The sequence shown here is derived from an EMBL/GenBank/DDBJ whole genome shotgun (WGS) entry which is preliminary data.</text>
</comment>
<dbReference type="InterPro" id="IPR046357">
    <property type="entry name" value="PPIase_dom_sf"/>
</dbReference>
<dbReference type="InterPro" id="IPR005215">
    <property type="entry name" value="Trig_fac"/>
</dbReference>
<dbReference type="SUPFAM" id="SSF109998">
    <property type="entry name" value="Triger factor/SurA peptide-binding domain-like"/>
    <property type="match status" value="1"/>
</dbReference>
<dbReference type="SUPFAM" id="SSF102735">
    <property type="entry name" value="Trigger factor ribosome-binding domain"/>
    <property type="match status" value="1"/>
</dbReference>
<dbReference type="PIRSF" id="PIRSF003095">
    <property type="entry name" value="Trigger_factor"/>
    <property type="match status" value="1"/>
</dbReference>
<dbReference type="InterPro" id="IPR037041">
    <property type="entry name" value="Trigger_fac_C_sf"/>
</dbReference>
<reference evidence="14 15" key="1">
    <citation type="journal article" date="2020" name="Microorganisms">
        <title>Osmotic Adaptation and Compatible Solute Biosynthesis of Phototrophic Bacteria as Revealed from Genome Analyses.</title>
        <authorList>
            <person name="Imhoff J.F."/>
            <person name="Rahn T."/>
            <person name="Kunzel S."/>
            <person name="Keller A."/>
            <person name="Neulinger S.C."/>
        </authorList>
    </citation>
    <scope>NUCLEOTIDE SEQUENCE [LARGE SCALE GENOMIC DNA]</scope>
    <source>
        <strain evidence="14 15">DSM 15382</strain>
    </source>
</reference>
<dbReference type="InterPro" id="IPR027304">
    <property type="entry name" value="Trigger_fact/SurA_dom_sf"/>
</dbReference>
<dbReference type="InterPro" id="IPR036611">
    <property type="entry name" value="Trigger_fac_ribosome-bd_sf"/>
</dbReference>
<dbReference type="InterPro" id="IPR008880">
    <property type="entry name" value="Trigger_fac_C"/>
</dbReference>
<keyword evidence="10 12" id="KW-0131">Cell cycle</keyword>
<evidence type="ECO:0000313" key="14">
    <source>
        <dbReference type="EMBL" id="MBK1656699.1"/>
    </source>
</evidence>
<keyword evidence="7 10" id="KW-0413">Isomerase</keyword>
<dbReference type="Pfam" id="PF05697">
    <property type="entry name" value="Trigger_N"/>
    <property type="match status" value="1"/>
</dbReference>
<dbReference type="PANTHER" id="PTHR30560:SF3">
    <property type="entry name" value="TRIGGER FACTOR-LIKE PROTEIN TIG, CHLOROPLASTIC"/>
    <property type="match status" value="1"/>
</dbReference>
<evidence type="ECO:0000256" key="4">
    <source>
        <dbReference type="ARBA" id="ARBA00016902"/>
    </source>
</evidence>
<proteinExistence type="inferred from homology"/>
<dbReference type="Pfam" id="PF05698">
    <property type="entry name" value="Trigger_C"/>
    <property type="match status" value="1"/>
</dbReference>
<evidence type="ECO:0000256" key="1">
    <source>
        <dbReference type="ARBA" id="ARBA00000971"/>
    </source>
</evidence>
<name>A0ABS1CQJ5_9PROT</name>
<dbReference type="InterPro" id="IPR008881">
    <property type="entry name" value="Trigger_fac_ribosome-bd_bac"/>
</dbReference>
<dbReference type="Proteomes" id="UP000697995">
    <property type="component" value="Unassembled WGS sequence"/>
</dbReference>
<protein>
    <recommendedName>
        <fullName evidence="4 10">Trigger factor</fullName>
        <shortName evidence="10">TF</shortName>
        <ecNumber evidence="3 10">5.2.1.8</ecNumber>
    </recommendedName>
    <alternativeName>
        <fullName evidence="9 10">PPIase</fullName>
    </alternativeName>
</protein>
<evidence type="ECO:0000256" key="6">
    <source>
        <dbReference type="ARBA" id="ARBA00023186"/>
    </source>
</evidence>
<evidence type="ECO:0000256" key="3">
    <source>
        <dbReference type="ARBA" id="ARBA00013194"/>
    </source>
</evidence>
<evidence type="ECO:0000256" key="9">
    <source>
        <dbReference type="ARBA" id="ARBA00029986"/>
    </source>
</evidence>
<dbReference type="SUPFAM" id="SSF54534">
    <property type="entry name" value="FKBP-like"/>
    <property type="match status" value="1"/>
</dbReference>
<dbReference type="Gene3D" id="3.10.50.40">
    <property type="match status" value="1"/>
</dbReference>
<feature type="domain" description="PPIase FKBP-type" evidence="13">
    <location>
        <begin position="163"/>
        <end position="272"/>
    </location>
</feature>
<evidence type="ECO:0000256" key="11">
    <source>
        <dbReference type="PROSITE-ProRule" id="PRU00277"/>
    </source>
</evidence>
<keyword evidence="10 12" id="KW-0132">Cell division</keyword>
<dbReference type="NCBIfam" id="TIGR00115">
    <property type="entry name" value="tig"/>
    <property type="match status" value="1"/>
</dbReference>
<comment type="function">
    <text evidence="8 10">Involved in protein export. Acts as a chaperone by maintaining the newly synthesized protein in an open conformation. Functions as a peptidyl-prolyl cis-trans isomerase.</text>
</comment>
<evidence type="ECO:0000256" key="8">
    <source>
        <dbReference type="ARBA" id="ARBA00024849"/>
    </source>
</evidence>